<dbReference type="EMBL" id="BT141527">
    <property type="protein sequence ID" value="AFK41321.1"/>
    <property type="molecule type" value="mRNA"/>
</dbReference>
<reference evidence="1" key="1">
    <citation type="submission" date="2012-05" db="EMBL/GenBank/DDBJ databases">
        <authorList>
            <person name="Krishnakumar V."/>
            <person name="Cheung F."/>
            <person name="Xiao Y."/>
            <person name="Chan A."/>
            <person name="Moskal W.A."/>
            <person name="Town C.D."/>
        </authorList>
    </citation>
    <scope>NUCLEOTIDE SEQUENCE</scope>
</reference>
<evidence type="ECO:0000313" key="1">
    <source>
        <dbReference type="EMBL" id="AFK41321.1"/>
    </source>
</evidence>
<organism evidence="1">
    <name type="scientific">Lotus japonicus</name>
    <name type="common">Lotus corniculatus var. japonicus</name>
    <dbReference type="NCBI Taxonomy" id="34305"/>
    <lineage>
        <taxon>Eukaryota</taxon>
        <taxon>Viridiplantae</taxon>
        <taxon>Streptophyta</taxon>
        <taxon>Embryophyta</taxon>
        <taxon>Tracheophyta</taxon>
        <taxon>Spermatophyta</taxon>
        <taxon>Magnoliopsida</taxon>
        <taxon>eudicotyledons</taxon>
        <taxon>Gunneridae</taxon>
        <taxon>Pentapetalae</taxon>
        <taxon>rosids</taxon>
        <taxon>fabids</taxon>
        <taxon>Fabales</taxon>
        <taxon>Fabaceae</taxon>
        <taxon>Papilionoideae</taxon>
        <taxon>50 kb inversion clade</taxon>
        <taxon>NPAAA clade</taxon>
        <taxon>Hologalegina</taxon>
        <taxon>robinioid clade</taxon>
        <taxon>Loteae</taxon>
        <taxon>Lotus</taxon>
    </lineage>
</organism>
<dbReference type="AlphaFoldDB" id="I3SM29"/>
<sequence length="58" mass="6770">MIVKRNNRTRSHTEDSNREFVTFMQMNVLNRGWIRKTPIARVFAISAIQKNLSIPAPN</sequence>
<accession>I3SM29</accession>
<protein>
    <submittedName>
        <fullName evidence="1">Uncharacterized protein</fullName>
    </submittedName>
</protein>
<proteinExistence type="evidence at transcript level"/>
<name>I3SM29_LOTJA</name>